<accession>A0ACB8EUL7</accession>
<protein>
    <submittedName>
        <fullName evidence="1">Uncharacterized protein</fullName>
    </submittedName>
</protein>
<dbReference type="EMBL" id="CM037628">
    <property type="protein sequence ID" value="KAH7996359.1"/>
    <property type="molecule type" value="Genomic_DNA"/>
</dbReference>
<evidence type="ECO:0000313" key="2">
    <source>
        <dbReference type="Proteomes" id="UP000827872"/>
    </source>
</evidence>
<gene>
    <name evidence="1" type="ORF">K3G42_004891</name>
</gene>
<comment type="caution">
    <text evidence="1">The sequence shown here is derived from an EMBL/GenBank/DDBJ whole genome shotgun (WGS) entry which is preliminary data.</text>
</comment>
<dbReference type="Proteomes" id="UP000827872">
    <property type="component" value="Linkage Group LG15"/>
</dbReference>
<organism evidence="1 2">
    <name type="scientific">Sphaerodactylus townsendi</name>
    <dbReference type="NCBI Taxonomy" id="933632"/>
    <lineage>
        <taxon>Eukaryota</taxon>
        <taxon>Metazoa</taxon>
        <taxon>Chordata</taxon>
        <taxon>Craniata</taxon>
        <taxon>Vertebrata</taxon>
        <taxon>Euteleostomi</taxon>
        <taxon>Lepidosauria</taxon>
        <taxon>Squamata</taxon>
        <taxon>Bifurcata</taxon>
        <taxon>Gekkota</taxon>
        <taxon>Sphaerodactylidae</taxon>
        <taxon>Sphaerodactylus</taxon>
    </lineage>
</organism>
<sequence length="69" mass="7435">MLPTEVEDLLGSDGTEFWTSPALYDEVNGNTELNDNTDFISQELEEGCPDFPSDAFPAPPPVSVDSAVT</sequence>
<name>A0ACB8EUL7_9SAUR</name>
<evidence type="ECO:0000313" key="1">
    <source>
        <dbReference type="EMBL" id="KAH7996359.1"/>
    </source>
</evidence>
<proteinExistence type="predicted"/>
<keyword evidence="2" id="KW-1185">Reference proteome</keyword>
<reference evidence="1" key="1">
    <citation type="submission" date="2021-08" db="EMBL/GenBank/DDBJ databases">
        <title>The first chromosome-level gecko genome reveals the dynamic sex chromosomes of Neotropical dwarf geckos (Sphaerodactylidae: Sphaerodactylus).</title>
        <authorList>
            <person name="Pinto B.J."/>
            <person name="Keating S.E."/>
            <person name="Gamble T."/>
        </authorList>
    </citation>
    <scope>NUCLEOTIDE SEQUENCE</scope>
    <source>
        <strain evidence="1">TG3544</strain>
    </source>
</reference>